<evidence type="ECO:0000313" key="4">
    <source>
        <dbReference type="EMBL" id="MBF6227792.1"/>
    </source>
</evidence>
<evidence type="ECO:0000256" key="2">
    <source>
        <dbReference type="SAM" id="Phobius"/>
    </source>
</evidence>
<keyword evidence="2" id="KW-1133">Transmembrane helix</keyword>
<evidence type="ECO:0000259" key="3">
    <source>
        <dbReference type="Pfam" id="PF00892"/>
    </source>
</evidence>
<gene>
    <name evidence="4" type="ORF">IU470_22110</name>
</gene>
<dbReference type="InterPro" id="IPR037185">
    <property type="entry name" value="EmrE-like"/>
</dbReference>
<proteinExistence type="inferred from homology"/>
<organism evidence="4 5">
    <name type="scientific">Nocardia abscessus</name>
    <dbReference type="NCBI Taxonomy" id="120957"/>
    <lineage>
        <taxon>Bacteria</taxon>
        <taxon>Bacillati</taxon>
        <taxon>Actinomycetota</taxon>
        <taxon>Actinomycetes</taxon>
        <taxon>Mycobacteriales</taxon>
        <taxon>Nocardiaceae</taxon>
        <taxon>Nocardia</taxon>
    </lineage>
</organism>
<feature type="transmembrane region" description="Helical" evidence="2">
    <location>
        <begin position="40"/>
        <end position="60"/>
    </location>
</feature>
<feature type="transmembrane region" description="Helical" evidence="2">
    <location>
        <begin position="67"/>
        <end position="83"/>
    </location>
</feature>
<keyword evidence="2" id="KW-0472">Membrane</keyword>
<feature type="domain" description="EamA" evidence="3">
    <location>
        <begin position="36"/>
        <end position="82"/>
    </location>
</feature>
<accession>A0ABS0CE63</accession>
<reference evidence="4 5" key="1">
    <citation type="submission" date="2020-10" db="EMBL/GenBank/DDBJ databases">
        <title>Identification of Nocardia species via Next-generation sequencing and recognition of intraspecies genetic diversity.</title>
        <authorList>
            <person name="Li P."/>
            <person name="Li P."/>
            <person name="Lu B."/>
        </authorList>
    </citation>
    <scope>NUCLEOTIDE SEQUENCE [LARGE SCALE GENOMIC DNA]</scope>
    <source>
        <strain evidence="4 5">N-11</strain>
    </source>
</reference>
<comment type="caution">
    <text evidence="4">The sequence shown here is derived from an EMBL/GenBank/DDBJ whole genome shotgun (WGS) entry which is preliminary data.</text>
</comment>
<dbReference type="Pfam" id="PF00892">
    <property type="entry name" value="EamA"/>
    <property type="match status" value="1"/>
</dbReference>
<keyword evidence="2" id="KW-0812">Transmembrane</keyword>
<dbReference type="Proteomes" id="UP000807309">
    <property type="component" value="Unassembled WGS sequence"/>
</dbReference>
<dbReference type="EMBL" id="JADLRE010000017">
    <property type="protein sequence ID" value="MBF6227792.1"/>
    <property type="molecule type" value="Genomic_DNA"/>
</dbReference>
<evidence type="ECO:0000313" key="5">
    <source>
        <dbReference type="Proteomes" id="UP000807309"/>
    </source>
</evidence>
<protein>
    <submittedName>
        <fullName evidence="4">EamA family transporter</fullName>
    </submittedName>
</protein>
<evidence type="ECO:0000256" key="1">
    <source>
        <dbReference type="ARBA" id="ARBA00007362"/>
    </source>
</evidence>
<keyword evidence="5" id="KW-1185">Reference proteome</keyword>
<sequence length="84" mass="8832">MTAVLLASAAAVGARPASVRVGDPRTPRRWRGERRRASRASVIGSLYPAVTVLPAMVLLGERVYRQQQVGLVLALAAIALIAAA</sequence>
<name>A0ABS0CE63_9NOCA</name>
<dbReference type="InterPro" id="IPR000620">
    <property type="entry name" value="EamA_dom"/>
</dbReference>
<comment type="similarity">
    <text evidence="1">Belongs to the EamA transporter family.</text>
</comment>
<dbReference type="SUPFAM" id="SSF103481">
    <property type="entry name" value="Multidrug resistance efflux transporter EmrE"/>
    <property type="match status" value="1"/>
</dbReference>